<gene>
    <name evidence="1" type="ORF">E2C01_039679</name>
</gene>
<evidence type="ECO:0000313" key="1">
    <source>
        <dbReference type="EMBL" id="MPC45973.1"/>
    </source>
</evidence>
<keyword evidence="2" id="KW-1185">Reference proteome</keyword>
<protein>
    <submittedName>
        <fullName evidence="1">Uncharacterized protein</fullName>
    </submittedName>
</protein>
<accession>A0A5B7FLC0</accession>
<dbReference type="AlphaFoldDB" id="A0A5B7FLC0"/>
<dbReference type="EMBL" id="VSRR010006976">
    <property type="protein sequence ID" value="MPC45973.1"/>
    <property type="molecule type" value="Genomic_DNA"/>
</dbReference>
<proteinExistence type="predicted"/>
<comment type="caution">
    <text evidence="1">The sequence shown here is derived from an EMBL/GenBank/DDBJ whole genome shotgun (WGS) entry which is preliminary data.</text>
</comment>
<name>A0A5B7FLC0_PORTR</name>
<dbReference type="Proteomes" id="UP000324222">
    <property type="component" value="Unassembled WGS sequence"/>
</dbReference>
<organism evidence="1 2">
    <name type="scientific">Portunus trituberculatus</name>
    <name type="common">Swimming crab</name>
    <name type="synonym">Neptunus trituberculatus</name>
    <dbReference type="NCBI Taxonomy" id="210409"/>
    <lineage>
        <taxon>Eukaryota</taxon>
        <taxon>Metazoa</taxon>
        <taxon>Ecdysozoa</taxon>
        <taxon>Arthropoda</taxon>
        <taxon>Crustacea</taxon>
        <taxon>Multicrustacea</taxon>
        <taxon>Malacostraca</taxon>
        <taxon>Eumalacostraca</taxon>
        <taxon>Eucarida</taxon>
        <taxon>Decapoda</taxon>
        <taxon>Pleocyemata</taxon>
        <taxon>Brachyura</taxon>
        <taxon>Eubrachyura</taxon>
        <taxon>Portunoidea</taxon>
        <taxon>Portunidae</taxon>
        <taxon>Portuninae</taxon>
        <taxon>Portunus</taxon>
    </lineage>
</organism>
<evidence type="ECO:0000313" key="2">
    <source>
        <dbReference type="Proteomes" id="UP000324222"/>
    </source>
</evidence>
<sequence>MHHFSCTPGSKVYGSESSVCWSSDLEEDRQLPRKFDMSHPCGLSDERIQQLLAEVTVDLTGVISFTEAYEPVTAVLWV</sequence>
<reference evidence="1 2" key="1">
    <citation type="submission" date="2019-05" db="EMBL/GenBank/DDBJ databases">
        <title>Another draft genome of Portunus trituberculatus and its Hox gene families provides insights of decapod evolution.</title>
        <authorList>
            <person name="Jeong J.-H."/>
            <person name="Song I."/>
            <person name="Kim S."/>
            <person name="Choi T."/>
            <person name="Kim D."/>
            <person name="Ryu S."/>
            <person name="Kim W."/>
        </authorList>
    </citation>
    <scope>NUCLEOTIDE SEQUENCE [LARGE SCALE GENOMIC DNA]</scope>
    <source>
        <tissue evidence="1">Muscle</tissue>
    </source>
</reference>